<name>A0ABY7E764_MYAAR</name>
<evidence type="ECO:0000313" key="1">
    <source>
        <dbReference type="EMBL" id="WAR04776.1"/>
    </source>
</evidence>
<proteinExistence type="predicted"/>
<sequence length="223" mass="25661">MDGAVCNRSFMHLCVGENSYLNYKFFSPNPTSSQDVILTMDVSHVLKKIRNNIMKSGLTAKSTRHLTLPDEPQLKMRNHLAEEVKKVKQTLNGAVQLLENTSKIVSIFRDMRQIVTLDDPRLNTLHAVSEWFLEWEKFAHEQKSNTKKPNLKMLMSLECHEDIQACIQGFILLCKFVLKMSSTIHVTLGLINSDVIENVFYQQRFTYNGANTNPNALQYRKLL</sequence>
<dbReference type="EMBL" id="CP111016">
    <property type="protein sequence ID" value="WAR04776.1"/>
    <property type="molecule type" value="Genomic_DNA"/>
</dbReference>
<dbReference type="Proteomes" id="UP001164746">
    <property type="component" value="Chromosome 5"/>
</dbReference>
<accession>A0ABY7E764</accession>
<evidence type="ECO:0000313" key="2">
    <source>
        <dbReference type="Proteomes" id="UP001164746"/>
    </source>
</evidence>
<gene>
    <name evidence="1" type="ORF">MAR_020145</name>
</gene>
<protein>
    <submittedName>
        <fullName evidence="1">Uncharacterized protein</fullName>
    </submittedName>
</protein>
<keyword evidence="2" id="KW-1185">Reference proteome</keyword>
<organism evidence="1 2">
    <name type="scientific">Mya arenaria</name>
    <name type="common">Soft-shell clam</name>
    <dbReference type="NCBI Taxonomy" id="6604"/>
    <lineage>
        <taxon>Eukaryota</taxon>
        <taxon>Metazoa</taxon>
        <taxon>Spiralia</taxon>
        <taxon>Lophotrochozoa</taxon>
        <taxon>Mollusca</taxon>
        <taxon>Bivalvia</taxon>
        <taxon>Autobranchia</taxon>
        <taxon>Heteroconchia</taxon>
        <taxon>Euheterodonta</taxon>
        <taxon>Imparidentia</taxon>
        <taxon>Neoheterodontei</taxon>
        <taxon>Myida</taxon>
        <taxon>Myoidea</taxon>
        <taxon>Myidae</taxon>
        <taxon>Mya</taxon>
    </lineage>
</organism>
<reference evidence="1" key="1">
    <citation type="submission" date="2022-11" db="EMBL/GenBank/DDBJ databases">
        <title>Centuries of genome instability and evolution in soft-shell clam transmissible cancer (bioRxiv).</title>
        <authorList>
            <person name="Hart S.F.M."/>
            <person name="Yonemitsu M.A."/>
            <person name="Giersch R.M."/>
            <person name="Beal B.F."/>
            <person name="Arriagada G."/>
            <person name="Davis B.W."/>
            <person name="Ostrander E.A."/>
            <person name="Goff S.P."/>
            <person name="Metzger M.J."/>
        </authorList>
    </citation>
    <scope>NUCLEOTIDE SEQUENCE</scope>
    <source>
        <strain evidence="1">MELC-2E11</strain>
        <tissue evidence="1">Siphon/mantle</tissue>
    </source>
</reference>